<name>A0A6A7BYJ0_9PEZI</name>
<accession>A0A6A7BYJ0</accession>
<reference evidence="3" key="1">
    <citation type="journal article" date="2020" name="Stud. Mycol.">
        <title>101 Dothideomycetes genomes: a test case for predicting lifestyles and emergence of pathogens.</title>
        <authorList>
            <person name="Haridas S."/>
            <person name="Albert R."/>
            <person name="Binder M."/>
            <person name="Bloem J."/>
            <person name="Labutti K."/>
            <person name="Salamov A."/>
            <person name="Andreopoulos B."/>
            <person name="Baker S."/>
            <person name="Barry K."/>
            <person name="Bills G."/>
            <person name="Bluhm B."/>
            <person name="Cannon C."/>
            <person name="Castanera R."/>
            <person name="Culley D."/>
            <person name="Daum C."/>
            <person name="Ezra D."/>
            <person name="Gonzalez J."/>
            <person name="Henrissat B."/>
            <person name="Kuo A."/>
            <person name="Liang C."/>
            <person name="Lipzen A."/>
            <person name="Lutzoni F."/>
            <person name="Magnuson J."/>
            <person name="Mondo S."/>
            <person name="Nolan M."/>
            <person name="Ohm R."/>
            <person name="Pangilinan J."/>
            <person name="Park H.-J."/>
            <person name="Ramirez L."/>
            <person name="Alfaro M."/>
            <person name="Sun H."/>
            <person name="Tritt A."/>
            <person name="Yoshinaga Y."/>
            <person name="Zwiers L.-H."/>
            <person name="Turgeon B."/>
            <person name="Goodwin S."/>
            <person name="Spatafora J."/>
            <person name="Crous P."/>
            <person name="Grigoriev I."/>
        </authorList>
    </citation>
    <scope>NUCLEOTIDE SEQUENCE</scope>
    <source>
        <strain evidence="3">CBS 480.64</strain>
    </source>
</reference>
<gene>
    <name evidence="3" type="ORF">K470DRAFT_258613</name>
</gene>
<feature type="region of interest" description="Disordered" evidence="2">
    <location>
        <begin position="290"/>
        <end position="356"/>
    </location>
</feature>
<sequence length="502" mass="57000">MDNSVMPSSPPSSSRYELDLDALQGASETFNPAMMPRIECVQSDDIEGPTNFTIDMMRLMHSRRPAHGEHDGNHHQNGNHHQRDADHDDHGDNTEHEQELRVPSSPQERLCPSASSRHTPDESPPKESANQQRHEDSVWPTLHVNTPPPKPKNIAMGEEEFHSDFTPAKPSSPTLSPNIARRAVPSAQFVDQDLILQLETARSRCNALEKHNAMMEEGIEREKRAHAAEVQRLRQEILSAQRAKKAETTRRTEVEAQLASTRDELRRQTEDRDILLAEVDRQRKIAKVFREASEESATELAKSRVKESAAERAAERTVERAADRPSSPREKTEAGERSSTRKMSQPNSEASSSSDLQRALTLAEKLDAQLKKAQALLQSQQVKYEKALATTESAHTARLNAAILDRDQVADKHTEEIKKLKDIIKAKDEVNEEVDRRVDNAMRKRESAWKQKEKDWLEERKLMVDTLFTLWGEKECGVENNKDGKQQYRYKYVKRSGVGNAD</sequence>
<dbReference type="AlphaFoldDB" id="A0A6A7BYJ0"/>
<evidence type="ECO:0000313" key="4">
    <source>
        <dbReference type="Proteomes" id="UP000799421"/>
    </source>
</evidence>
<evidence type="ECO:0000256" key="2">
    <source>
        <dbReference type="SAM" id="MobiDB-lite"/>
    </source>
</evidence>
<feature type="region of interest" description="Disordered" evidence="2">
    <location>
        <begin position="1"/>
        <end position="23"/>
    </location>
</feature>
<feature type="compositionally biased region" description="Basic and acidic residues" evidence="2">
    <location>
        <begin position="81"/>
        <end position="100"/>
    </location>
</feature>
<feature type="region of interest" description="Disordered" evidence="2">
    <location>
        <begin position="241"/>
        <end position="265"/>
    </location>
</feature>
<proteinExistence type="predicted"/>
<protein>
    <submittedName>
        <fullName evidence="3">Uncharacterized protein</fullName>
    </submittedName>
</protein>
<dbReference type="EMBL" id="MU005989">
    <property type="protein sequence ID" value="KAF2859765.1"/>
    <property type="molecule type" value="Genomic_DNA"/>
</dbReference>
<dbReference type="OrthoDB" id="3911405at2759"/>
<organism evidence="3 4">
    <name type="scientific">Piedraia hortae CBS 480.64</name>
    <dbReference type="NCBI Taxonomy" id="1314780"/>
    <lineage>
        <taxon>Eukaryota</taxon>
        <taxon>Fungi</taxon>
        <taxon>Dikarya</taxon>
        <taxon>Ascomycota</taxon>
        <taxon>Pezizomycotina</taxon>
        <taxon>Dothideomycetes</taxon>
        <taxon>Dothideomycetidae</taxon>
        <taxon>Capnodiales</taxon>
        <taxon>Piedraiaceae</taxon>
        <taxon>Piedraia</taxon>
    </lineage>
</organism>
<feature type="compositionally biased region" description="Basic and acidic residues" evidence="2">
    <location>
        <begin position="301"/>
        <end position="339"/>
    </location>
</feature>
<evidence type="ECO:0000313" key="3">
    <source>
        <dbReference type="EMBL" id="KAF2859765.1"/>
    </source>
</evidence>
<feature type="compositionally biased region" description="Polar residues" evidence="2">
    <location>
        <begin position="341"/>
        <end position="356"/>
    </location>
</feature>
<feature type="region of interest" description="Disordered" evidence="2">
    <location>
        <begin position="64"/>
        <end position="148"/>
    </location>
</feature>
<feature type="coiled-coil region" evidence="1">
    <location>
        <begin position="356"/>
        <end position="430"/>
    </location>
</feature>
<feature type="compositionally biased region" description="Basic and acidic residues" evidence="2">
    <location>
        <begin position="244"/>
        <end position="254"/>
    </location>
</feature>
<keyword evidence="4" id="KW-1185">Reference proteome</keyword>
<keyword evidence="1" id="KW-0175">Coiled coil</keyword>
<dbReference type="Proteomes" id="UP000799421">
    <property type="component" value="Unassembled WGS sequence"/>
</dbReference>
<evidence type="ECO:0000256" key="1">
    <source>
        <dbReference type="SAM" id="Coils"/>
    </source>
</evidence>